<keyword evidence="1" id="KW-0472">Membrane</keyword>
<evidence type="ECO:0000256" key="1">
    <source>
        <dbReference type="SAM" id="Phobius"/>
    </source>
</evidence>
<feature type="transmembrane region" description="Helical" evidence="1">
    <location>
        <begin position="132"/>
        <end position="151"/>
    </location>
</feature>
<evidence type="ECO:0000313" key="3">
    <source>
        <dbReference type="Proteomes" id="UP000807469"/>
    </source>
</evidence>
<sequence>MHIFTITITLAFSTAQAWTILLSFSLCLPLCLLFFLSLPFFFFFSNFKLNCVYILHLRSSDLSFHIFIVNFDFFLVCLVCLASSAPYYIYIVLYIQLAGSSSAVFSYLFRASCRRLCTFDLSDSALNLLCNWIRYALALLFLSSFSLRMYLEGAAR</sequence>
<accession>A0A9P5YV88</accession>
<dbReference type="AlphaFoldDB" id="A0A9P5YV88"/>
<feature type="transmembrane region" description="Helical" evidence="1">
    <location>
        <begin position="91"/>
        <end position="111"/>
    </location>
</feature>
<keyword evidence="3" id="KW-1185">Reference proteome</keyword>
<dbReference type="Proteomes" id="UP000807469">
    <property type="component" value="Unassembled WGS sequence"/>
</dbReference>
<keyword evidence="1" id="KW-0812">Transmembrane</keyword>
<organism evidence="2 3">
    <name type="scientific">Pholiota conissans</name>
    <dbReference type="NCBI Taxonomy" id="109636"/>
    <lineage>
        <taxon>Eukaryota</taxon>
        <taxon>Fungi</taxon>
        <taxon>Dikarya</taxon>
        <taxon>Basidiomycota</taxon>
        <taxon>Agaricomycotina</taxon>
        <taxon>Agaricomycetes</taxon>
        <taxon>Agaricomycetidae</taxon>
        <taxon>Agaricales</taxon>
        <taxon>Agaricineae</taxon>
        <taxon>Strophariaceae</taxon>
        <taxon>Pholiota</taxon>
    </lineage>
</organism>
<name>A0A9P5YV88_9AGAR</name>
<evidence type="ECO:0000313" key="2">
    <source>
        <dbReference type="EMBL" id="KAF9475335.1"/>
    </source>
</evidence>
<reference evidence="2" key="1">
    <citation type="submission" date="2020-11" db="EMBL/GenBank/DDBJ databases">
        <authorList>
            <consortium name="DOE Joint Genome Institute"/>
            <person name="Ahrendt S."/>
            <person name="Riley R."/>
            <person name="Andreopoulos W."/>
            <person name="Labutti K."/>
            <person name="Pangilinan J."/>
            <person name="Ruiz-Duenas F.J."/>
            <person name="Barrasa J.M."/>
            <person name="Sanchez-Garcia M."/>
            <person name="Camarero S."/>
            <person name="Miyauchi S."/>
            <person name="Serrano A."/>
            <person name="Linde D."/>
            <person name="Babiker R."/>
            <person name="Drula E."/>
            <person name="Ayuso-Fernandez I."/>
            <person name="Pacheco R."/>
            <person name="Padilla G."/>
            <person name="Ferreira P."/>
            <person name="Barriuso J."/>
            <person name="Kellner H."/>
            <person name="Castanera R."/>
            <person name="Alfaro M."/>
            <person name="Ramirez L."/>
            <person name="Pisabarro A.G."/>
            <person name="Kuo A."/>
            <person name="Tritt A."/>
            <person name="Lipzen A."/>
            <person name="He G."/>
            <person name="Yan M."/>
            <person name="Ng V."/>
            <person name="Cullen D."/>
            <person name="Martin F."/>
            <person name="Rosso M.-N."/>
            <person name="Henrissat B."/>
            <person name="Hibbett D."/>
            <person name="Martinez A.T."/>
            <person name="Grigoriev I.V."/>
        </authorList>
    </citation>
    <scope>NUCLEOTIDE SEQUENCE</scope>
    <source>
        <strain evidence="2">CIRM-BRFM 674</strain>
    </source>
</reference>
<feature type="transmembrane region" description="Helical" evidence="1">
    <location>
        <begin position="27"/>
        <end position="44"/>
    </location>
</feature>
<proteinExistence type="predicted"/>
<comment type="caution">
    <text evidence="2">The sequence shown here is derived from an EMBL/GenBank/DDBJ whole genome shotgun (WGS) entry which is preliminary data.</text>
</comment>
<keyword evidence="1" id="KW-1133">Transmembrane helix</keyword>
<protein>
    <submittedName>
        <fullName evidence="2">Uncharacterized protein</fullName>
    </submittedName>
</protein>
<gene>
    <name evidence="2" type="ORF">BDN70DRAFT_254366</name>
</gene>
<feature type="transmembrane region" description="Helical" evidence="1">
    <location>
        <begin position="64"/>
        <end position="85"/>
    </location>
</feature>
<dbReference type="EMBL" id="MU155336">
    <property type="protein sequence ID" value="KAF9475335.1"/>
    <property type="molecule type" value="Genomic_DNA"/>
</dbReference>